<evidence type="ECO:0000259" key="2">
    <source>
        <dbReference type="Pfam" id="PF20152"/>
    </source>
</evidence>
<dbReference type="KEGG" id="pco:PHACADRAFT_213079"/>
<reference evidence="3 4" key="1">
    <citation type="journal article" date="2012" name="BMC Genomics">
        <title>Comparative genomics of the white-rot fungi, Phanerochaete carnosa and P. chrysosporium, to elucidate the genetic basis of the distinct wood types they colonize.</title>
        <authorList>
            <person name="Suzuki H."/>
            <person name="MacDonald J."/>
            <person name="Syed K."/>
            <person name="Salamov A."/>
            <person name="Hori C."/>
            <person name="Aerts A."/>
            <person name="Henrissat B."/>
            <person name="Wiebenga A."/>
            <person name="vanKuyk P.A."/>
            <person name="Barry K."/>
            <person name="Lindquist E."/>
            <person name="LaButti K."/>
            <person name="Lapidus A."/>
            <person name="Lucas S."/>
            <person name="Coutinho P."/>
            <person name="Gong Y."/>
            <person name="Samejima M."/>
            <person name="Mahadevan R."/>
            <person name="Abou-Zaid M."/>
            <person name="de Vries R.P."/>
            <person name="Igarashi K."/>
            <person name="Yadav J.S."/>
            <person name="Grigoriev I.V."/>
            <person name="Master E.R."/>
        </authorList>
    </citation>
    <scope>NUCLEOTIDE SEQUENCE [LARGE SCALE GENOMIC DNA]</scope>
    <source>
        <strain evidence="3 4">HHB-10118-sp</strain>
    </source>
</reference>
<dbReference type="InterPro" id="IPR045339">
    <property type="entry name" value="DUF6534"/>
</dbReference>
<sequence>MNPAQDIHGPGLIGAFLNVFLLGIVVTQVFYYFTTYKKDRLWIKAYVAVLAVADLVNSIFDIYWLYVDLIDDFGNSADISVADWRFATDPAMVGIIATLVQLFFAWRLKVLTNNWWITGLVVLTAIASCCGGLGTAIAIHFVKQYKNFYKFDSIVAVWLASMAVCDTVIAIAMTWRLKRHKTGFQQTDDVVNKIIRLTVSTGAISAIWAIVDLILFLSVRTGVHLALNLPLAKLYTNSLLSSLNSRSGLKFNTEESDGDRQNMDKPVKSHAAPKFLQLSSSGARQEVWSPALASLSVLKADVTEQVVIHVESHEMVDVPDDAKWPVETRGRRTSVPVYKVQNIV</sequence>
<dbReference type="AlphaFoldDB" id="K5VX77"/>
<feature type="transmembrane region" description="Helical" evidence="1">
    <location>
        <begin position="154"/>
        <end position="173"/>
    </location>
</feature>
<keyword evidence="1" id="KW-0812">Transmembrane</keyword>
<feature type="transmembrane region" description="Helical" evidence="1">
    <location>
        <begin position="86"/>
        <end position="108"/>
    </location>
</feature>
<feature type="transmembrane region" description="Helical" evidence="1">
    <location>
        <begin position="45"/>
        <end position="66"/>
    </location>
</feature>
<keyword evidence="1" id="KW-1133">Transmembrane helix</keyword>
<organism evidence="3 4">
    <name type="scientific">Phanerochaete carnosa (strain HHB-10118-sp)</name>
    <name type="common">White-rot fungus</name>
    <name type="synonym">Peniophora carnosa</name>
    <dbReference type="NCBI Taxonomy" id="650164"/>
    <lineage>
        <taxon>Eukaryota</taxon>
        <taxon>Fungi</taxon>
        <taxon>Dikarya</taxon>
        <taxon>Basidiomycota</taxon>
        <taxon>Agaricomycotina</taxon>
        <taxon>Agaricomycetes</taxon>
        <taxon>Polyporales</taxon>
        <taxon>Phanerochaetaceae</taxon>
        <taxon>Phanerochaete</taxon>
    </lineage>
</organism>
<feature type="transmembrane region" description="Helical" evidence="1">
    <location>
        <begin position="115"/>
        <end position="142"/>
    </location>
</feature>
<keyword evidence="4" id="KW-1185">Reference proteome</keyword>
<dbReference type="GeneID" id="18913328"/>
<keyword evidence="1" id="KW-0472">Membrane</keyword>
<dbReference type="PANTHER" id="PTHR40465:SF1">
    <property type="entry name" value="DUF6534 DOMAIN-CONTAINING PROTEIN"/>
    <property type="match status" value="1"/>
</dbReference>
<accession>K5VX77</accession>
<gene>
    <name evidence="3" type="ORF">PHACADRAFT_213079</name>
</gene>
<protein>
    <recommendedName>
        <fullName evidence="2">DUF6534 domain-containing protein</fullName>
    </recommendedName>
</protein>
<evidence type="ECO:0000313" key="4">
    <source>
        <dbReference type="Proteomes" id="UP000008370"/>
    </source>
</evidence>
<feature type="transmembrane region" description="Helical" evidence="1">
    <location>
        <begin position="12"/>
        <end position="33"/>
    </location>
</feature>
<name>K5VX77_PHACS</name>
<dbReference type="Proteomes" id="UP000008370">
    <property type="component" value="Unassembled WGS sequence"/>
</dbReference>
<dbReference type="EMBL" id="JH930477">
    <property type="protein sequence ID" value="EKM51209.1"/>
    <property type="molecule type" value="Genomic_DNA"/>
</dbReference>
<feature type="transmembrane region" description="Helical" evidence="1">
    <location>
        <begin position="194"/>
        <end position="217"/>
    </location>
</feature>
<evidence type="ECO:0000256" key="1">
    <source>
        <dbReference type="SAM" id="Phobius"/>
    </source>
</evidence>
<dbReference type="PANTHER" id="PTHR40465">
    <property type="entry name" value="CHROMOSOME 1, WHOLE GENOME SHOTGUN SEQUENCE"/>
    <property type="match status" value="1"/>
</dbReference>
<feature type="domain" description="DUF6534" evidence="2">
    <location>
        <begin position="163"/>
        <end position="247"/>
    </location>
</feature>
<dbReference type="OrthoDB" id="3183258at2759"/>
<dbReference type="Pfam" id="PF20152">
    <property type="entry name" value="DUF6534"/>
    <property type="match status" value="1"/>
</dbReference>
<dbReference type="HOGENOM" id="CLU_046025_2_0_1"/>
<evidence type="ECO:0000313" key="3">
    <source>
        <dbReference type="EMBL" id="EKM51209.1"/>
    </source>
</evidence>
<dbReference type="InParanoid" id="K5VX77"/>
<dbReference type="RefSeq" id="XP_007400360.1">
    <property type="nucleotide sequence ID" value="XM_007400298.1"/>
</dbReference>
<proteinExistence type="predicted"/>